<keyword evidence="1" id="KW-1133">Transmembrane helix</keyword>
<gene>
    <name evidence="3" type="ORF">NYZ99_15105</name>
</gene>
<dbReference type="Gene3D" id="2.120.10.30">
    <property type="entry name" value="TolB, C-terminal domain"/>
    <property type="match status" value="1"/>
</dbReference>
<evidence type="ECO:0000313" key="3">
    <source>
        <dbReference type="EMBL" id="UWX54269.1"/>
    </source>
</evidence>
<evidence type="ECO:0000313" key="4">
    <source>
        <dbReference type="Proteomes" id="UP001059209"/>
    </source>
</evidence>
<feature type="transmembrane region" description="Helical" evidence="1">
    <location>
        <begin position="6"/>
        <end position="24"/>
    </location>
</feature>
<dbReference type="RefSeq" id="WP_260572072.1">
    <property type="nucleotide sequence ID" value="NZ_CP104205.1"/>
</dbReference>
<organism evidence="3 4">
    <name type="scientific">Maribacter litopenaei</name>
    <dbReference type="NCBI Taxonomy" id="2976127"/>
    <lineage>
        <taxon>Bacteria</taxon>
        <taxon>Pseudomonadati</taxon>
        <taxon>Bacteroidota</taxon>
        <taxon>Flavobacteriia</taxon>
        <taxon>Flavobacteriales</taxon>
        <taxon>Flavobacteriaceae</taxon>
        <taxon>Maribacter</taxon>
    </lineage>
</organism>
<dbReference type="PANTHER" id="PTHR47572">
    <property type="entry name" value="LIPOPROTEIN-RELATED"/>
    <property type="match status" value="1"/>
</dbReference>
<reference evidence="3" key="1">
    <citation type="submission" date="2022-09" db="EMBL/GenBank/DDBJ databases">
        <title>Maribacter litopenaei sp. nov., isolated from the intestinal tract of the Pacific White Shrimp, Litopenaeus vannamei.</title>
        <authorList>
            <person name="Kim S.Y."/>
            <person name="Hwang C.Y."/>
        </authorList>
    </citation>
    <scope>NUCLEOTIDE SEQUENCE</scope>
    <source>
        <strain evidence="3">HL-LV01</strain>
    </source>
</reference>
<dbReference type="SUPFAM" id="SSF63829">
    <property type="entry name" value="Calcium-dependent phosphotriesterase"/>
    <property type="match status" value="1"/>
</dbReference>
<sequence length="334" mass="36645">MSYPLHIVNYINSTLIFFVLLSIFSCKRIKNDVYVENEVATSNHEIASQLQFPEGPIPLSDGSVLVVEMARGTLTNISPDGVVTEVAKLGGGPNGAAIGPDRAVYICNNGGLKWIERVNMLIPGEAADDYKHGSIQRVHLETKETETVYTHCNGRRLSAPNDIVFDKKGGMWFTDQGKYFSEYKEHGAIYYAKPDGSYISLQADNLESPNGIGLSPDEKYLYYAETTTGRLYSYEIKDTGKLKLESKKLIVGLPGNQMFDSLSLDIKGNIYVATLINGGITIISPQGQILGHIATGDFLTTSISFFFKKAYITLGATGKLVSMELKNEGLPVNF</sequence>
<dbReference type="Proteomes" id="UP001059209">
    <property type="component" value="Chromosome"/>
</dbReference>
<evidence type="ECO:0000259" key="2">
    <source>
        <dbReference type="Pfam" id="PF08450"/>
    </source>
</evidence>
<dbReference type="InterPro" id="IPR051262">
    <property type="entry name" value="SMP-30/CGR1_Lactonase"/>
</dbReference>
<keyword evidence="1" id="KW-0472">Membrane</keyword>
<dbReference type="PANTHER" id="PTHR47572:SF5">
    <property type="entry name" value="BLR2277 PROTEIN"/>
    <property type="match status" value="1"/>
</dbReference>
<dbReference type="Pfam" id="PF08450">
    <property type="entry name" value="SGL"/>
    <property type="match status" value="1"/>
</dbReference>
<keyword evidence="1" id="KW-0812">Transmembrane</keyword>
<feature type="domain" description="SMP-30/Gluconolactonase/LRE-like region" evidence="2">
    <location>
        <begin position="52"/>
        <end position="313"/>
    </location>
</feature>
<proteinExistence type="predicted"/>
<dbReference type="InterPro" id="IPR013658">
    <property type="entry name" value="SGL"/>
</dbReference>
<dbReference type="EMBL" id="CP104205">
    <property type="protein sequence ID" value="UWX54269.1"/>
    <property type="molecule type" value="Genomic_DNA"/>
</dbReference>
<keyword evidence="4" id="KW-1185">Reference proteome</keyword>
<accession>A0ABY5Y7N6</accession>
<evidence type="ECO:0000256" key="1">
    <source>
        <dbReference type="SAM" id="Phobius"/>
    </source>
</evidence>
<protein>
    <submittedName>
        <fullName evidence="3">SMP-30/gluconolactonase/LRE family protein</fullName>
    </submittedName>
</protein>
<name>A0ABY5Y7N6_9FLAO</name>
<dbReference type="InterPro" id="IPR011042">
    <property type="entry name" value="6-blade_b-propeller_TolB-like"/>
</dbReference>